<evidence type="ECO:0000256" key="2">
    <source>
        <dbReference type="ARBA" id="ARBA00022475"/>
    </source>
</evidence>
<evidence type="ECO:0000256" key="6">
    <source>
        <dbReference type="SAM" id="Phobius"/>
    </source>
</evidence>
<dbReference type="EMBL" id="AZEX01000070">
    <property type="protein sequence ID" value="KRL58456.1"/>
    <property type="molecule type" value="Genomic_DNA"/>
</dbReference>
<feature type="transmembrane region" description="Helical" evidence="6">
    <location>
        <begin position="322"/>
        <end position="343"/>
    </location>
</feature>
<keyword evidence="5 6" id="KW-0472">Membrane</keyword>
<dbReference type="GO" id="GO:0030420">
    <property type="term" value="P:establishment of competence for transformation"/>
    <property type="evidence" value="ECO:0007669"/>
    <property type="project" value="InterPro"/>
</dbReference>
<keyword evidence="3 6" id="KW-0812">Transmembrane</keyword>
<dbReference type="InterPro" id="IPR004477">
    <property type="entry name" value="ComEC_N"/>
</dbReference>
<dbReference type="PATRIC" id="fig|1423747.3.peg.334"/>
<dbReference type="CDD" id="cd07731">
    <property type="entry name" value="ComA-like_MBL-fold"/>
    <property type="match status" value="1"/>
</dbReference>
<reference evidence="8 9" key="1">
    <citation type="journal article" date="2015" name="Genome Announc.">
        <title>Expanding the biotechnology potential of lactobacilli through comparative genomics of 213 strains and associated genera.</title>
        <authorList>
            <person name="Sun Z."/>
            <person name="Harris H.M."/>
            <person name="McCann A."/>
            <person name="Guo C."/>
            <person name="Argimon S."/>
            <person name="Zhang W."/>
            <person name="Yang X."/>
            <person name="Jeffery I.B."/>
            <person name="Cooney J.C."/>
            <person name="Kagawa T.F."/>
            <person name="Liu W."/>
            <person name="Song Y."/>
            <person name="Salvetti E."/>
            <person name="Wrobel A."/>
            <person name="Rasinkangas P."/>
            <person name="Parkhill J."/>
            <person name="Rea M.C."/>
            <person name="O'Sullivan O."/>
            <person name="Ritari J."/>
            <person name="Douillard F.P."/>
            <person name="Paul Ross R."/>
            <person name="Yang R."/>
            <person name="Briner A.E."/>
            <person name="Felis G.E."/>
            <person name="de Vos W.M."/>
            <person name="Barrangou R."/>
            <person name="Klaenhammer T.R."/>
            <person name="Caufield P.W."/>
            <person name="Cui Y."/>
            <person name="Zhang H."/>
            <person name="O'Toole P.W."/>
        </authorList>
    </citation>
    <scope>NUCLEOTIDE SEQUENCE [LARGE SCALE GENOMIC DNA]</scope>
    <source>
        <strain evidence="8 9">DSM 14340</strain>
    </source>
</reference>
<keyword evidence="2" id="KW-1003">Cell membrane</keyword>
<proteinExistence type="predicted"/>
<keyword evidence="4 6" id="KW-1133">Transmembrane helix</keyword>
<dbReference type="SMART" id="SM00849">
    <property type="entry name" value="Lactamase_B"/>
    <property type="match status" value="1"/>
</dbReference>
<feature type="transmembrane region" description="Helical" evidence="6">
    <location>
        <begin position="379"/>
        <end position="399"/>
    </location>
</feature>
<gene>
    <name evidence="8" type="ORF">FC69_GL000326</name>
</gene>
<dbReference type="Pfam" id="PF03772">
    <property type="entry name" value="Competence"/>
    <property type="match status" value="1"/>
</dbReference>
<dbReference type="InterPro" id="IPR001279">
    <property type="entry name" value="Metallo-B-lactamas"/>
</dbReference>
<dbReference type="eggNOG" id="COG0658">
    <property type="taxonomic scope" value="Bacteria"/>
</dbReference>
<evidence type="ECO:0000256" key="1">
    <source>
        <dbReference type="ARBA" id="ARBA00004651"/>
    </source>
</evidence>
<evidence type="ECO:0000259" key="7">
    <source>
        <dbReference type="SMART" id="SM00849"/>
    </source>
</evidence>
<dbReference type="RefSeq" id="WP_025082381.1">
    <property type="nucleotide sequence ID" value="NZ_BAMJ01000001.1"/>
</dbReference>
<dbReference type="PANTHER" id="PTHR30619">
    <property type="entry name" value="DNA INTERNALIZATION/COMPETENCE PROTEIN COMEC/REC2"/>
    <property type="match status" value="1"/>
</dbReference>
<dbReference type="Gene3D" id="3.60.15.10">
    <property type="entry name" value="Ribonuclease Z/Hydroxyacylglutathione hydrolase-like"/>
    <property type="match status" value="1"/>
</dbReference>
<dbReference type="Pfam" id="PF00753">
    <property type="entry name" value="Lactamase_B"/>
    <property type="match status" value="1"/>
</dbReference>
<comment type="caution">
    <text evidence="8">The sequence shown here is derived from an EMBL/GenBank/DDBJ whole genome shotgun (WGS) entry which is preliminary data.</text>
</comment>
<dbReference type="PANTHER" id="PTHR30619:SF7">
    <property type="entry name" value="BETA-LACTAMASE DOMAIN PROTEIN"/>
    <property type="match status" value="1"/>
</dbReference>
<dbReference type="InterPro" id="IPR004797">
    <property type="entry name" value="Competence_ComEC/Rec2"/>
</dbReference>
<dbReference type="InterPro" id="IPR035681">
    <property type="entry name" value="ComA-like_MBL"/>
</dbReference>
<evidence type="ECO:0000256" key="3">
    <source>
        <dbReference type="ARBA" id="ARBA00022692"/>
    </source>
</evidence>
<organism evidence="8 9">
    <name type="scientific">Latilactobacillus fuchuensis DSM 14340 = JCM 11249</name>
    <dbReference type="NCBI Taxonomy" id="1423747"/>
    <lineage>
        <taxon>Bacteria</taxon>
        <taxon>Bacillati</taxon>
        <taxon>Bacillota</taxon>
        <taxon>Bacilli</taxon>
        <taxon>Lactobacillales</taxon>
        <taxon>Lactobacillaceae</taxon>
        <taxon>Latilactobacillus</taxon>
    </lineage>
</organism>
<feature type="transmembrane region" description="Helical" evidence="6">
    <location>
        <begin position="436"/>
        <end position="456"/>
    </location>
</feature>
<dbReference type="InterPro" id="IPR052159">
    <property type="entry name" value="Competence_DNA_uptake"/>
</dbReference>
<dbReference type="Proteomes" id="UP000051264">
    <property type="component" value="Unassembled WGS sequence"/>
</dbReference>
<dbReference type="STRING" id="1423747.FC69_GL000326"/>
<dbReference type="eggNOG" id="COG2333">
    <property type="taxonomic scope" value="Bacteria"/>
</dbReference>
<dbReference type="NCBIfam" id="TIGR00361">
    <property type="entry name" value="ComEC_Rec2"/>
    <property type="match status" value="1"/>
</dbReference>
<evidence type="ECO:0000256" key="4">
    <source>
        <dbReference type="ARBA" id="ARBA00022989"/>
    </source>
</evidence>
<feature type="transmembrane region" description="Helical" evidence="6">
    <location>
        <begin position="6"/>
        <end position="33"/>
    </location>
</feature>
<accession>A0A0R1RYT0</accession>
<comment type="subcellular location">
    <subcellularLocation>
        <location evidence="1">Cell membrane</location>
        <topology evidence="1">Multi-pass membrane protein</topology>
    </subcellularLocation>
</comment>
<feature type="domain" description="Metallo-beta-lactamase" evidence="7">
    <location>
        <begin position="493"/>
        <end position="701"/>
    </location>
</feature>
<feature type="transmembrane region" description="Helical" evidence="6">
    <location>
        <begin position="225"/>
        <end position="245"/>
    </location>
</feature>
<dbReference type="AlphaFoldDB" id="A0A0R1RYT0"/>
<dbReference type="InterPro" id="IPR036866">
    <property type="entry name" value="RibonucZ/Hydroxyglut_hydro"/>
</dbReference>
<dbReference type="OrthoDB" id="9761531at2"/>
<feature type="transmembrane region" description="Helical" evidence="6">
    <location>
        <begin position="468"/>
        <end position="488"/>
    </location>
</feature>
<evidence type="ECO:0000313" key="8">
    <source>
        <dbReference type="EMBL" id="KRL58456.1"/>
    </source>
</evidence>
<protein>
    <submittedName>
        <fullName evidence="8">DNA internalization-related competence protein ComEC Rec2</fullName>
    </submittedName>
</protein>
<dbReference type="NCBIfam" id="TIGR00360">
    <property type="entry name" value="ComEC_N-term"/>
    <property type="match status" value="1"/>
</dbReference>
<sequence>MRNNWVYPVICLALLNAVLLGQYRLISSCLLLLWLVRISVLRQPMIIGMTIGLLICGIVRFGGQLQSDLTRRPPDQQVFKIQPDDIQVAGDQVRFLATSQIDHQVVSGFYRCQNRQEQRRWRTNWQPIILTGDFDFEPVQRATNRNEFDYARFLAQQKDCHYQIQVSPEQNLQLIEPQNWRDRLHSVRQKCALRLAQLPPTLSFHAQALLLGIRDQQGTQYQETLGRLGVIHLLSLSGLHVFYLLSLVRAGATYCRIPREIMNRLLLVSLPFYAVFTGNGTSVSRAIGLMMVQLLCEECHWRQSRLDSWSQVLGLNLLWQPYLLQSMGGQLSYLMAFALIYLQGQSNFKVCYWLNLISLPLGLRYTYRWHLLTILVNGAMVPIYLPVVLSLVGLALIGQFACPPLVAGCDWVLRSLYQLLDWLATLPYLTVTFGKIPLLPLLGVLVLTLLLMVTVAPAVRRRLRRGIILLYGLSFLGIHFNPIGRVIVFDIGQGDSILIQQPFNRHHLLIDTGGRLKLPQEKWQKRYQVSRVEKMTINYLYSQGIDHLDAVAVTHQDADHIGDLGQLLQKIKVDRVICAAGLPENQQFQRQIKPYLNQIQLTPTLADQSFKIGRQVYSVLAPVTAGNGTNADSLVITTNLQGTRWLFTGDLEQAGELDLLRRYPQLTVDYLKVGHHGSQTATAPAFVQRLKPKGALISAGRHNRYQHPHEVTLKTLKQARVPYWVTAQSGMLEWCYGPLLDSDNSQIKTTIKDWVNDDN</sequence>
<feature type="transmembrane region" description="Helical" evidence="6">
    <location>
        <begin position="265"/>
        <end position="287"/>
    </location>
</feature>
<dbReference type="SUPFAM" id="SSF56281">
    <property type="entry name" value="Metallo-hydrolase/oxidoreductase"/>
    <property type="match status" value="1"/>
</dbReference>
<feature type="transmembrane region" description="Helical" evidence="6">
    <location>
        <begin position="45"/>
        <end position="63"/>
    </location>
</feature>
<name>A0A0R1RYT0_9LACO</name>
<evidence type="ECO:0000313" key="9">
    <source>
        <dbReference type="Proteomes" id="UP000051264"/>
    </source>
</evidence>
<dbReference type="GO" id="GO:0005886">
    <property type="term" value="C:plasma membrane"/>
    <property type="evidence" value="ECO:0007669"/>
    <property type="project" value="UniProtKB-SubCell"/>
</dbReference>
<evidence type="ECO:0000256" key="5">
    <source>
        <dbReference type="ARBA" id="ARBA00023136"/>
    </source>
</evidence>